<comment type="catalytic activity">
    <reaction evidence="2">
        <text>2 GTP = 3',3'-c-di-GMP + 2 diphosphate</text>
        <dbReference type="Rhea" id="RHEA:24898"/>
        <dbReference type="ChEBI" id="CHEBI:33019"/>
        <dbReference type="ChEBI" id="CHEBI:37565"/>
        <dbReference type="ChEBI" id="CHEBI:58805"/>
        <dbReference type="EC" id="2.7.7.65"/>
    </reaction>
</comment>
<dbReference type="Proteomes" id="UP000484255">
    <property type="component" value="Unassembled WGS sequence"/>
</dbReference>
<evidence type="ECO:0000313" key="6">
    <source>
        <dbReference type="EMBL" id="NDY89820.1"/>
    </source>
</evidence>
<dbReference type="InterPro" id="IPR000160">
    <property type="entry name" value="GGDEF_dom"/>
</dbReference>
<keyword evidence="4" id="KW-0472">Membrane</keyword>
<feature type="region of interest" description="Disordered" evidence="3">
    <location>
        <begin position="385"/>
        <end position="421"/>
    </location>
</feature>
<keyword evidence="7" id="KW-1185">Reference proteome</keyword>
<dbReference type="CDD" id="cd01949">
    <property type="entry name" value="GGDEF"/>
    <property type="match status" value="1"/>
</dbReference>
<evidence type="ECO:0000256" key="3">
    <source>
        <dbReference type="SAM" id="MobiDB-lite"/>
    </source>
</evidence>
<evidence type="ECO:0000256" key="1">
    <source>
        <dbReference type="ARBA" id="ARBA00012528"/>
    </source>
</evidence>
<dbReference type="Pfam" id="PF00990">
    <property type="entry name" value="GGDEF"/>
    <property type="match status" value="1"/>
</dbReference>
<feature type="transmembrane region" description="Helical" evidence="4">
    <location>
        <begin position="102"/>
        <end position="120"/>
    </location>
</feature>
<protein>
    <recommendedName>
        <fullName evidence="1">diguanylate cyclase</fullName>
        <ecNumber evidence="1">2.7.7.65</ecNumber>
    </recommendedName>
</protein>
<dbReference type="AlphaFoldDB" id="A0A7C9TGQ0"/>
<feature type="transmembrane region" description="Helical" evidence="4">
    <location>
        <begin position="157"/>
        <end position="180"/>
    </location>
</feature>
<gene>
    <name evidence="6" type="ORF">G3A44_01275</name>
</gene>
<dbReference type="InterPro" id="IPR043128">
    <property type="entry name" value="Rev_trsase/Diguanyl_cyclase"/>
</dbReference>
<feature type="transmembrane region" description="Helical" evidence="4">
    <location>
        <begin position="12"/>
        <end position="33"/>
    </location>
</feature>
<dbReference type="EC" id="2.7.7.65" evidence="1"/>
<dbReference type="NCBIfam" id="TIGR00254">
    <property type="entry name" value="GGDEF"/>
    <property type="match status" value="1"/>
</dbReference>
<dbReference type="GO" id="GO:0052621">
    <property type="term" value="F:diguanylate cyclase activity"/>
    <property type="evidence" value="ECO:0007669"/>
    <property type="project" value="UniProtKB-EC"/>
</dbReference>
<name>A0A7C9TGQ0_9BURK</name>
<keyword evidence="4" id="KW-0812">Transmembrane</keyword>
<feature type="domain" description="GGDEF" evidence="5">
    <location>
        <begin position="261"/>
        <end position="395"/>
    </location>
</feature>
<dbReference type="InterPro" id="IPR050469">
    <property type="entry name" value="Diguanylate_Cyclase"/>
</dbReference>
<keyword evidence="4" id="KW-1133">Transmembrane helix</keyword>
<dbReference type="PROSITE" id="PS50887">
    <property type="entry name" value="GGDEF"/>
    <property type="match status" value="1"/>
</dbReference>
<feature type="transmembrane region" description="Helical" evidence="4">
    <location>
        <begin position="69"/>
        <end position="90"/>
    </location>
</feature>
<evidence type="ECO:0000259" key="5">
    <source>
        <dbReference type="PROSITE" id="PS50887"/>
    </source>
</evidence>
<dbReference type="Gene3D" id="3.30.70.270">
    <property type="match status" value="1"/>
</dbReference>
<reference evidence="6 7" key="1">
    <citation type="submission" date="2020-02" db="EMBL/GenBank/DDBJ databases">
        <title>Ideonella bacterium strain TBM-1.</title>
        <authorList>
            <person name="Chen W.-M."/>
        </authorList>
    </citation>
    <scope>NUCLEOTIDE SEQUENCE [LARGE SCALE GENOMIC DNA]</scope>
    <source>
        <strain evidence="6 7">TBM-1</strain>
    </source>
</reference>
<dbReference type="InterPro" id="IPR029787">
    <property type="entry name" value="Nucleotide_cyclase"/>
</dbReference>
<evidence type="ECO:0000256" key="2">
    <source>
        <dbReference type="ARBA" id="ARBA00034247"/>
    </source>
</evidence>
<sequence length="421" mass="45228">MWGADVSDDGVYHLYVAVALQQALYGLGWAAGARLLPASRPAMRAWAAFSLCTAAGLGLAVMRPLLPPWVGVVGANVFLLLPFVLVWRAVELFFGLPPHRGWQGALALGLLATLVYLGPAPEQSTTRAWVMLLAIGGIIGAAALRSHGPMRHEFGPVVAWVVHLPGLLAALVLLAVLAGVAASPHRHLQDLASLDLALPLGYGMLLACNGIHLAYGGMQLTRLARRLLHLSRHDGLTGLLNRRAMHDVLQDEWQRHLRLGSGFALLMLDLDHFKQVNDRWGHHAGDLALVHTARLLDRQLRPTDRASRHGGEEFLLLLPGVDGLTALQVAERLRQQLQADPVALDDGMRLGLTVSIGVAGLAPGDDGVAALLRRADAALYQAKADGRNQVSLAPDPPPPPQGPPNRQRLAQGSRRARADEF</sequence>
<evidence type="ECO:0000256" key="4">
    <source>
        <dbReference type="SAM" id="Phobius"/>
    </source>
</evidence>
<proteinExistence type="predicted"/>
<evidence type="ECO:0000313" key="7">
    <source>
        <dbReference type="Proteomes" id="UP000484255"/>
    </source>
</evidence>
<dbReference type="EMBL" id="JAAGOH010000001">
    <property type="protein sequence ID" value="NDY89820.1"/>
    <property type="molecule type" value="Genomic_DNA"/>
</dbReference>
<dbReference type="PANTHER" id="PTHR45138">
    <property type="entry name" value="REGULATORY COMPONENTS OF SENSORY TRANSDUCTION SYSTEM"/>
    <property type="match status" value="1"/>
</dbReference>
<dbReference type="RefSeq" id="WP_163455670.1">
    <property type="nucleotide sequence ID" value="NZ_JAAGOH010000001.1"/>
</dbReference>
<dbReference type="PANTHER" id="PTHR45138:SF9">
    <property type="entry name" value="DIGUANYLATE CYCLASE DGCM-RELATED"/>
    <property type="match status" value="1"/>
</dbReference>
<feature type="transmembrane region" description="Helical" evidence="4">
    <location>
        <begin position="126"/>
        <end position="145"/>
    </location>
</feature>
<organism evidence="6 7">
    <name type="scientific">Ideonella livida</name>
    <dbReference type="NCBI Taxonomy" id="2707176"/>
    <lineage>
        <taxon>Bacteria</taxon>
        <taxon>Pseudomonadati</taxon>
        <taxon>Pseudomonadota</taxon>
        <taxon>Betaproteobacteria</taxon>
        <taxon>Burkholderiales</taxon>
        <taxon>Sphaerotilaceae</taxon>
        <taxon>Ideonella</taxon>
    </lineage>
</organism>
<feature type="transmembrane region" description="Helical" evidence="4">
    <location>
        <begin position="200"/>
        <end position="218"/>
    </location>
</feature>
<dbReference type="SUPFAM" id="SSF55073">
    <property type="entry name" value="Nucleotide cyclase"/>
    <property type="match status" value="1"/>
</dbReference>
<dbReference type="SMART" id="SM00267">
    <property type="entry name" value="GGDEF"/>
    <property type="match status" value="1"/>
</dbReference>
<dbReference type="FunFam" id="3.30.70.270:FF:000001">
    <property type="entry name" value="Diguanylate cyclase domain protein"/>
    <property type="match status" value="1"/>
</dbReference>
<accession>A0A7C9TGQ0</accession>
<feature type="compositionally biased region" description="Pro residues" evidence="3">
    <location>
        <begin position="394"/>
        <end position="403"/>
    </location>
</feature>
<comment type="caution">
    <text evidence="6">The sequence shown here is derived from an EMBL/GenBank/DDBJ whole genome shotgun (WGS) entry which is preliminary data.</text>
</comment>
<feature type="transmembrane region" description="Helical" evidence="4">
    <location>
        <begin position="45"/>
        <end position="63"/>
    </location>
</feature>